<dbReference type="GO" id="GO:0016042">
    <property type="term" value="P:lipid catabolic process"/>
    <property type="evidence" value="ECO:0007669"/>
    <property type="project" value="UniProtKB-UniRule"/>
</dbReference>
<feature type="compositionally biased region" description="Low complexity" evidence="5">
    <location>
        <begin position="409"/>
        <end position="418"/>
    </location>
</feature>
<evidence type="ECO:0000256" key="1">
    <source>
        <dbReference type="ARBA" id="ARBA00022801"/>
    </source>
</evidence>
<dbReference type="HOGENOM" id="CLU_040292_0_0_4"/>
<proteinExistence type="predicted"/>
<dbReference type="RefSeq" id="WP_011827679.1">
    <property type="nucleotide sequence ID" value="NC_008825.1"/>
</dbReference>
<evidence type="ECO:0000256" key="2">
    <source>
        <dbReference type="ARBA" id="ARBA00022963"/>
    </source>
</evidence>
<organism evidence="7 8">
    <name type="scientific">Methylibium petroleiphilum (strain ATCC BAA-1232 / LMG 22953 / PM1)</name>
    <dbReference type="NCBI Taxonomy" id="420662"/>
    <lineage>
        <taxon>Bacteria</taxon>
        <taxon>Pseudomonadati</taxon>
        <taxon>Pseudomonadota</taxon>
        <taxon>Betaproteobacteria</taxon>
        <taxon>Burkholderiales</taxon>
        <taxon>Sphaerotilaceae</taxon>
        <taxon>Methylibium</taxon>
    </lineage>
</organism>
<feature type="compositionally biased region" description="Basic residues" evidence="5">
    <location>
        <begin position="357"/>
        <end position="366"/>
    </location>
</feature>
<dbReference type="Proteomes" id="UP000000366">
    <property type="component" value="Chromosome"/>
</dbReference>
<dbReference type="InterPro" id="IPR050301">
    <property type="entry name" value="NTE"/>
</dbReference>
<keyword evidence="8" id="KW-1185">Reference proteome</keyword>
<evidence type="ECO:0000256" key="3">
    <source>
        <dbReference type="ARBA" id="ARBA00023098"/>
    </source>
</evidence>
<accession>A2SBV1</accession>
<evidence type="ECO:0000313" key="7">
    <source>
        <dbReference type="EMBL" id="ABM93040.1"/>
    </source>
</evidence>
<dbReference type="AlphaFoldDB" id="A2SBV1"/>
<evidence type="ECO:0000313" key="8">
    <source>
        <dbReference type="Proteomes" id="UP000000366"/>
    </source>
</evidence>
<dbReference type="SUPFAM" id="SSF52151">
    <property type="entry name" value="FabD/lysophospholipase-like"/>
    <property type="match status" value="1"/>
</dbReference>
<dbReference type="eggNOG" id="COG1752">
    <property type="taxonomic scope" value="Bacteria"/>
</dbReference>
<feature type="short sequence motif" description="GXGXXG" evidence="4">
    <location>
        <begin position="25"/>
        <end position="30"/>
    </location>
</feature>
<feature type="compositionally biased region" description="Basic residues" evidence="5">
    <location>
        <begin position="424"/>
        <end position="433"/>
    </location>
</feature>
<dbReference type="PANTHER" id="PTHR14226">
    <property type="entry name" value="NEUROPATHY TARGET ESTERASE/SWISS CHEESE D.MELANOGASTER"/>
    <property type="match status" value="1"/>
</dbReference>
<evidence type="ECO:0000256" key="5">
    <source>
        <dbReference type="SAM" id="MobiDB-lite"/>
    </source>
</evidence>
<dbReference type="PANTHER" id="PTHR14226:SF78">
    <property type="entry name" value="SLR0060 PROTEIN"/>
    <property type="match status" value="1"/>
</dbReference>
<keyword evidence="3 4" id="KW-0443">Lipid metabolism</keyword>
<dbReference type="GO" id="GO:0016787">
    <property type="term" value="F:hydrolase activity"/>
    <property type="evidence" value="ECO:0007669"/>
    <property type="project" value="UniProtKB-UniRule"/>
</dbReference>
<keyword evidence="1 4" id="KW-0378">Hydrolase</keyword>
<feature type="short sequence motif" description="GXSXG" evidence="4">
    <location>
        <begin position="53"/>
        <end position="57"/>
    </location>
</feature>
<dbReference type="STRING" id="420662.Mpe_A0078"/>
<dbReference type="InterPro" id="IPR002641">
    <property type="entry name" value="PNPLA_dom"/>
</dbReference>
<feature type="active site" description="Proton acceptor" evidence="4">
    <location>
        <position position="207"/>
    </location>
</feature>
<dbReference type="Gene3D" id="3.40.1090.10">
    <property type="entry name" value="Cytosolic phospholipase A2 catalytic domain"/>
    <property type="match status" value="2"/>
</dbReference>
<gene>
    <name evidence="7" type="ordered locus">Mpe_A0078</name>
</gene>
<sequence>MPESPSHPNNRSPAAPRRVDLALQGGGSHGAFTWGVLDRLLEDDAVEISAISGTSAGALNAAVLATGHARGGRAGARAALTAFWHDVSTSSQIFSPFSLSQASAAGSSFNFDKLPSYQWLNSFFRAFSPYEFNPLNLNPLRDVARRHVDEDALRRCDIPLFITATSVRSGQAHVFTGKDLSIDALLASACLPFIFQAVTIDGEAYWDGGYTGNPAIYPLIYNTETLDILLVKINPLQHEGTPTRSVEIIDRLSEITFNASLVAEMRAIAFVSRLVREGRLEAGHYKDLRLHMIADDEGLAPFNASSKFNTDRVFLDGLFELGRRAADQWLKKHGDDIGVRSTLDVERSFLEKPARNGQRRAPRPRAVRPPAAPPMPAVDEPALVAPPAATIAPVVPEVHSPVPAPPAARPAVARPRLPSLLSRWIKRPRKPPR</sequence>
<feature type="active site" description="Nucleophile" evidence="4">
    <location>
        <position position="55"/>
    </location>
</feature>
<dbReference type="KEGG" id="mpt:Mpe_A0078"/>
<dbReference type="InterPro" id="IPR016035">
    <property type="entry name" value="Acyl_Trfase/lysoPLipase"/>
</dbReference>
<feature type="region of interest" description="Disordered" evidence="5">
    <location>
        <begin position="401"/>
        <end position="433"/>
    </location>
</feature>
<protein>
    <submittedName>
        <fullName evidence="7">Alpha-beta hydrolase superfamily esterase-like protein</fullName>
    </submittedName>
</protein>
<keyword evidence="2 4" id="KW-0442">Lipid degradation</keyword>
<feature type="region of interest" description="Disordered" evidence="5">
    <location>
        <begin position="351"/>
        <end position="375"/>
    </location>
</feature>
<dbReference type="EMBL" id="CP000555">
    <property type="protein sequence ID" value="ABM93040.1"/>
    <property type="molecule type" value="Genomic_DNA"/>
</dbReference>
<evidence type="ECO:0000259" key="6">
    <source>
        <dbReference type="PROSITE" id="PS51635"/>
    </source>
</evidence>
<dbReference type="PROSITE" id="PS51635">
    <property type="entry name" value="PNPLA"/>
    <property type="match status" value="1"/>
</dbReference>
<dbReference type="Pfam" id="PF01734">
    <property type="entry name" value="Patatin"/>
    <property type="match status" value="1"/>
</dbReference>
<name>A2SBV1_METPP</name>
<feature type="domain" description="PNPLA" evidence="6">
    <location>
        <begin position="21"/>
        <end position="220"/>
    </location>
</feature>
<feature type="short sequence motif" description="DGA/G" evidence="4">
    <location>
        <begin position="207"/>
        <end position="209"/>
    </location>
</feature>
<reference evidence="7 8" key="1">
    <citation type="journal article" date="2007" name="J. Bacteriol.">
        <title>Whole-genome analysis of the methyl tert-butyl ether-degrading beta-proteobacterium Methylibium petroleiphilum PM1.</title>
        <authorList>
            <person name="Kane S.R."/>
            <person name="Chakicherla A.Y."/>
            <person name="Chain P.S.G."/>
            <person name="Schmidt R."/>
            <person name="Shin M.W."/>
            <person name="Legler T.C."/>
            <person name="Scow K.M."/>
            <person name="Larimer F.W."/>
            <person name="Lucas S.M."/>
            <person name="Richardson P.M."/>
            <person name="Hristova K.R."/>
        </authorList>
    </citation>
    <scope>NUCLEOTIDE SEQUENCE [LARGE SCALE GENOMIC DNA]</scope>
    <source>
        <strain evidence="8">ATCC BAA-1232 / LMG 22953 / PM1</strain>
    </source>
</reference>
<evidence type="ECO:0000256" key="4">
    <source>
        <dbReference type="PROSITE-ProRule" id="PRU01161"/>
    </source>
</evidence>